<feature type="region of interest" description="Disordered" evidence="1">
    <location>
        <begin position="1"/>
        <end position="30"/>
    </location>
</feature>
<reference evidence="3 4" key="1">
    <citation type="submission" date="2017-06" db="EMBL/GenBank/DDBJ databases">
        <title>A platform for efficient transgenesis in Macrostomum lignano, a flatworm model organism for stem cell research.</title>
        <authorList>
            <person name="Berezikov E."/>
        </authorList>
    </citation>
    <scope>NUCLEOTIDE SEQUENCE [LARGE SCALE GENOMIC DNA]</scope>
    <source>
        <strain evidence="3">DV1</strain>
        <tissue evidence="3">Whole organism</tissue>
    </source>
</reference>
<name>A0A267FKU1_9PLAT</name>
<accession>A0A267FKU1</accession>
<dbReference type="Proteomes" id="UP000215902">
    <property type="component" value="Unassembled WGS sequence"/>
</dbReference>
<evidence type="ECO:0000313" key="3">
    <source>
        <dbReference type="EMBL" id="PAA73814.1"/>
    </source>
</evidence>
<comment type="caution">
    <text evidence="3">The sequence shown here is derived from an EMBL/GenBank/DDBJ whole genome shotgun (WGS) entry which is preliminary data.</text>
</comment>
<keyword evidence="2" id="KW-0472">Membrane</keyword>
<evidence type="ECO:0000256" key="2">
    <source>
        <dbReference type="SAM" id="Phobius"/>
    </source>
</evidence>
<keyword evidence="4" id="KW-1185">Reference proteome</keyword>
<evidence type="ECO:0000256" key="1">
    <source>
        <dbReference type="SAM" id="MobiDB-lite"/>
    </source>
</evidence>
<dbReference type="EMBL" id="NIVC01000991">
    <property type="protein sequence ID" value="PAA73814.1"/>
    <property type="molecule type" value="Genomic_DNA"/>
</dbReference>
<evidence type="ECO:0008006" key="5">
    <source>
        <dbReference type="Google" id="ProtNLM"/>
    </source>
</evidence>
<protein>
    <recommendedName>
        <fullName evidence="5">Transmembrane protein</fullName>
    </recommendedName>
</protein>
<sequence>MIGELVHSAPSDAAPTPRSPTDMADKSSDHIIDDVMDEAEEFALFGAVVFLSVAAVLMLLCCVAYQTRRLTMRAACERKGD</sequence>
<keyword evidence="2" id="KW-0812">Transmembrane</keyword>
<dbReference type="AlphaFoldDB" id="A0A267FKU1"/>
<keyword evidence="2" id="KW-1133">Transmembrane helix</keyword>
<organism evidence="3 4">
    <name type="scientific">Macrostomum lignano</name>
    <dbReference type="NCBI Taxonomy" id="282301"/>
    <lineage>
        <taxon>Eukaryota</taxon>
        <taxon>Metazoa</taxon>
        <taxon>Spiralia</taxon>
        <taxon>Lophotrochozoa</taxon>
        <taxon>Platyhelminthes</taxon>
        <taxon>Rhabditophora</taxon>
        <taxon>Macrostomorpha</taxon>
        <taxon>Macrostomida</taxon>
        <taxon>Macrostomidae</taxon>
        <taxon>Macrostomum</taxon>
    </lineage>
</organism>
<gene>
    <name evidence="3" type="ORF">BOX15_Mlig031499g2</name>
</gene>
<evidence type="ECO:0000313" key="4">
    <source>
        <dbReference type="Proteomes" id="UP000215902"/>
    </source>
</evidence>
<feature type="transmembrane region" description="Helical" evidence="2">
    <location>
        <begin position="42"/>
        <end position="65"/>
    </location>
</feature>
<proteinExistence type="predicted"/>